<dbReference type="GO" id="GO:0042254">
    <property type="term" value="P:ribosome biogenesis"/>
    <property type="evidence" value="ECO:0007669"/>
    <property type="project" value="UniProtKB-KW"/>
</dbReference>
<dbReference type="EMBL" id="UOFD01000037">
    <property type="protein sequence ID" value="VAW51915.1"/>
    <property type="molecule type" value="Genomic_DNA"/>
</dbReference>
<evidence type="ECO:0000256" key="5">
    <source>
        <dbReference type="ARBA" id="ARBA00031841"/>
    </source>
</evidence>
<sequence length="190" mass="21182">MQTQLSVMQLNILPELLNFPRQVELNRVIEGTYPVSKLARLNEALLSNNGDITAKLVFTDSVGFASLKGEVSAKLLVQCQRCLEAVETELSGSFKFALISNEDEIGLLPEEFEPYLIEGEEQSIAELIEDELLLCLPMVTVHENDCSAYMAKQNKAIKAEMEKAKKVQKEAEHPFAGLKALKENLNDKVN</sequence>
<dbReference type="PANTHER" id="PTHR38099">
    <property type="entry name" value="LARGE RIBOSOMAL RNA SUBUNIT ACCUMULATION PROTEIN YCED"/>
    <property type="match status" value="1"/>
</dbReference>
<protein>
    <recommendedName>
        <fullName evidence="3">Large ribosomal RNA subunit accumulation protein YceD</fullName>
    </recommendedName>
    <alternativeName>
        <fullName evidence="5">23S rRNA accumulation protein YceD</fullName>
    </alternativeName>
</protein>
<keyword evidence="4" id="KW-0690">Ribosome biogenesis</keyword>
<dbReference type="PANTHER" id="PTHR38099:SF1">
    <property type="entry name" value="LARGE RIBOSOMAL RNA SUBUNIT ACCUMULATION PROTEIN YCED"/>
    <property type="match status" value="1"/>
</dbReference>
<dbReference type="GO" id="GO:0005840">
    <property type="term" value="C:ribosome"/>
    <property type="evidence" value="ECO:0007669"/>
    <property type="project" value="UniProtKB-KW"/>
</dbReference>
<dbReference type="GO" id="GO:0005829">
    <property type="term" value="C:cytosol"/>
    <property type="evidence" value="ECO:0007669"/>
    <property type="project" value="TreeGrafter"/>
</dbReference>
<reference evidence="6" key="1">
    <citation type="submission" date="2018-06" db="EMBL/GenBank/DDBJ databases">
        <authorList>
            <person name="Zhirakovskaya E."/>
        </authorList>
    </citation>
    <scope>NUCLEOTIDE SEQUENCE</scope>
</reference>
<gene>
    <name evidence="6" type="ORF">MNBD_GAMMA06-2092</name>
</gene>
<evidence type="ECO:0000256" key="1">
    <source>
        <dbReference type="ARBA" id="ARBA00002868"/>
    </source>
</evidence>
<name>A0A3B0W7M6_9ZZZZ</name>
<dbReference type="InterPro" id="IPR003772">
    <property type="entry name" value="YceD"/>
</dbReference>
<evidence type="ECO:0000256" key="2">
    <source>
        <dbReference type="ARBA" id="ARBA00010740"/>
    </source>
</evidence>
<proteinExistence type="inferred from homology"/>
<dbReference type="Pfam" id="PF02620">
    <property type="entry name" value="YceD"/>
    <property type="match status" value="1"/>
</dbReference>
<dbReference type="AlphaFoldDB" id="A0A3B0W7M6"/>
<keyword evidence="6" id="KW-0689">Ribosomal protein</keyword>
<evidence type="ECO:0000256" key="3">
    <source>
        <dbReference type="ARBA" id="ARBA00015716"/>
    </source>
</evidence>
<evidence type="ECO:0000313" key="6">
    <source>
        <dbReference type="EMBL" id="VAW51915.1"/>
    </source>
</evidence>
<evidence type="ECO:0000256" key="4">
    <source>
        <dbReference type="ARBA" id="ARBA00022517"/>
    </source>
</evidence>
<comment type="function">
    <text evidence="1">Plays a role in synthesis, processing and/or stability of 23S rRNA.</text>
</comment>
<organism evidence="6">
    <name type="scientific">hydrothermal vent metagenome</name>
    <dbReference type="NCBI Taxonomy" id="652676"/>
    <lineage>
        <taxon>unclassified sequences</taxon>
        <taxon>metagenomes</taxon>
        <taxon>ecological metagenomes</taxon>
    </lineage>
</organism>
<accession>A0A3B0W7M6</accession>
<keyword evidence="6" id="KW-0687">Ribonucleoprotein</keyword>
<comment type="similarity">
    <text evidence="2">Belongs to the DUF177 domain family.</text>
</comment>
<dbReference type="InterPro" id="IPR039255">
    <property type="entry name" value="YceD_bac"/>
</dbReference>